<dbReference type="STRING" id="1330018.A0A167HB32"/>
<accession>A0A167HB32</accession>
<evidence type="ECO:0000259" key="2">
    <source>
        <dbReference type="Pfam" id="PF00755"/>
    </source>
</evidence>
<dbReference type="AlphaFoldDB" id="A0A167HB32"/>
<sequence>MTSDGPAVGLLTGNDPDTGAKDYKELAGDPSNASILHDIYSCAFLVCLDDEQQPESSTCHSHAGRGTCPANREATGGTTSPCSGSCSTMARPGSWLSTAAWITHPPRGWATRCARRCACPTFRMARVQFPWLWLG</sequence>
<feature type="domain" description="Choline/carnitine acyltransferase" evidence="2">
    <location>
        <begin position="4"/>
        <end position="64"/>
    </location>
</feature>
<dbReference type="Proteomes" id="UP000076738">
    <property type="component" value="Unassembled WGS sequence"/>
</dbReference>
<protein>
    <recommendedName>
        <fullName evidence="2">Choline/carnitine acyltransferase domain-containing protein</fullName>
    </recommendedName>
</protein>
<evidence type="ECO:0000256" key="1">
    <source>
        <dbReference type="SAM" id="MobiDB-lite"/>
    </source>
</evidence>
<dbReference type="InterPro" id="IPR039551">
    <property type="entry name" value="Cho/carn_acyl_trans"/>
</dbReference>
<keyword evidence="4" id="KW-1185">Reference proteome</keyword>
<name>A0A167HB32_CALVF</name>
<proteinExistence type="predicted"/>
<dbReference type="EMBL" id="KV417323">
    <property type="protein sequence ID" value="KZO91437.1"/>
    <property type="molecule type" value="Genomic_DNA"/>
</dbReference>
<gene>
    <name evidence="3" type="ORF">CALVIDRAFT_346156</name>
</gene>
<organism evidence="3 4">
    <name type="scientific">Calocera viscosa (strain TUFC12733)</name>
    <dbReference type="NCBI Taxonomy" id="1330018"/>
    <lineage>
        <taxon>Eukaryota</taxon>
        <taxon>Fungi</taxon>
        <taxon>Dikarya</taxon>
        <taxon>Basidiomycota</taxon>
        <taxon>Agaricomycotina</taxon>
        <taxon>Dacrymycetes</taxon>
        <taxon>Dacrymycetales</taxon>
        <taxon>Dacrymycetaceae</taxon>
        <taxon>Calocera</taxon>
    </lineage>
</organism>
<dbReference type="Gene3D" id="3.30.559.70">
    <property type="entry name" value="Choline/Carnitine o-acyltransferase, domain 2"/>
    <property type="match status" value="1"/>
</dbReference>
<dbReference type="InterPro" id="IPR042231">
    <property type="entry name" value="Cho/carn_acyl_trans_2"/>
</dbReference>
<evidence type="ECO:0000313" key="4">
    <source>
        <dbReference type="Proteomes" id="UP000076738"/>
    </source>
</evidence>
<reference evidence="3 4" key="1">
    <citation type="journal article" date="2016" name="Mol. Biol. Evol.">
        <title>Comparative Genomics of Early-Diverging Mushroom-Forming Fungi Provides Insights into the Origins of Lignocellulose Decay Capabilities.</title>
        <authorList>
            <person name="Nagy L.G."/>
            <person name="Riley R."/>
            <person name="Tritt A."/>
            <person name="Adam C."/>
            <person name="Daum C."/>
            <person name="Floudas D."/>
            <person name="Sun H."/>
            <person name="Yadav J.S."/>
            <person name="Pangilinan J."/>
            <person name="Larsson K.H."/>
            <person name="Matsuura K."/>
            <person name="Barry K."/>
            <person name="Labutti K."/>
            <person name="Kuo R."/>
            <person name="Ohm R.A."/>
            <person name="Bhattacharya S.S."/>
            <person name="Shirouzu T."/>
            <person name="Yoshinaga Y."/>
            <person name="Martin F.M."/>
            <person name="Grigoriev I.V."/>
            <person name="Hibbett D.S."/>
        </authorList>
    </citation>
    <scope>NUCLEOTIDE SEQUENCE [LARGE SCALE GENOMIC DNA]</scope>
    <source>
        <strain evidence="3 4">TUFC12733</strain>
    </source>
</reference>
<dbReference type="Pfam" id="PF00755">
    <property type="entry name" value="Carn_acyltransf"/>
    <property type="match status" value="1"/>
</dbReference>
<feature type="compositionally biased region" description="Low complexity" evidence="1">
    <location>
        <begin position="75"/>
        <end position="86"/>
    </location>
</feature>
<feature type="region of interest" description="Disordered" evidence="1">
    <location>
        <begin position="54"/>
        <end position="86"/>
    </location>
</feature>
<evidence type="ECO:0000313" key="3">
    <source>
        <dbReference type="EMBL" id="KZO91437.1"/>
    </source>
</evidence>
<dbReference type="SUPFAM" id="SSF52777">
    <property type="entry name" value="CoA-dependent acyltransferases"/>
    <property type="match status" value="1"/>
</dbReference>